<proteinExistence type="inferred from homology"/>
<dbReference type="InterPro" id="IPR036625">
    <property type="entry name" value="E3-bd_dom_sf"/>
</dbReference>
<evidence type="ECO:0000259" key="9">
    <source>
        <dbReference type="PROSITE" id="PS51826"/>
    </source>
</evidence>
<dbReference type="Pfam" id="PF02817">
    <property type="entry name" value="E3_binding"/>
    <property type="match status" value="1"/>
</dbReference>
<dbReference type="SUPFAM" id="SSF51230">
    <property type="entry name" value="Single hybrid motif"/>
    <property type="match status" value="1"/>
</dbReference>
<evidence type="ECO:0000313" key="11">
    <source>
        <dbReference type="Proteomes" id="UP000247555"/>
    </source>
</evidence>
<dbReference type="PROSITE" id="PS51826">
    <property type="entry name" value="PSBD"/>
    <property type="match status" value="1"/>
</dbReference>
<dbReference type="CDD" id="cd06849">
    <property type="entry name" value="lipoyl_domain"/>
    <property type="match status" value="1"/>
</dbReference>
<dbReference type="Gene3D" id="2.40.50.100">
    <property type="match status" value="1"/>
</dbReference>
<dbReference type="InterPro" id="IPR050743">
    <property type="entry name" value="2-oxoacid_DH_E2_comp"/>
</dbReference>
<evidence type="ECO:0000259" key="8">
    <source>
        <dbReference type="PROSITE" id="PS50968"/>
    </source>
</evidence>
<name>A0A318KU89_9NEIS</name>
<keyword evidence="6 7" id="KW-0012">Acyltransferase</keyword>
<evidence type="ECO:0000256" key="1">
    <source>
        <dbReference type="ARBA" id="ARBA00001938"/>
    </source>
</evidence>
<reference evidence="10 11" key="1">
    <citation type="submission" date="2018-05" db="EMBL/GenBank/DDBJ databases">
        <title>Genomic Encyclopedia of Type Strains, Phase IV (KMG-IV): sequencing the most valuable type-strain genomes for metagenomic binning, comparative biology and taxonomic classification.</title>
        <authorList>
            <person name="Goeker M."/>
        </authorList>
    </citation>
    <scope>NUCLEOTIDE SEQUENCE [LARGE SCALE GENOMIC DNA]</scope>
    <source>
        <strain evidence="10 11">DSM 29661</strain>
    </source>
</reference>
<dbReference type="EMBL" id="QJKI01000004">
    <property type="protein sequence ID" value="PXX80408.1"/>
    <property type="molecule type" value="Genomic_DNA"/>
</dbReference>
<evidence type="ECO:0000313" key="10">
    <source>
        <dbReference type="EMBL" id="PXX80408.1"/>
    </source>
</evidence>
<dbReference type="Pfam" id="PF00198">
    <property type="entry name" value="2-oxoacid_dh"/>
    <property type="match status" value="1"/>
</dbReference>
<dbReference type="InterPro" id="IPR004167">
    <property type="entry name" value="PSBD"/>
</dbReference>
<gene>
    <name evidence="10" type="ORF">DFR34_104187</name>
</gene>
<comment type="subunit">
    <text evidence="3">Forms a 24-polypeptide structural core with octahedral symmetry.</text>
</comment>
<protein>
    <recommendedName>
        <fullName evidence="7">Dihydrolipoamide acetyltransferase component of pyruvate dehydrogenase complex</fullName>
        <ecNumber evidence="7">2.3.1.-</ecNumber>
    </recommendedName>
</protein>
<evidence type="ECO:0000256" key="2">
    <source>
        <dbReference type="ARBA" id="ARBA00007317"/>
    </source>
</evidence>
<dbReference type="OrthoDB" id="9805770at2"/>
<dbReference type="PROSITE" id="PS00189">
    <property type="entry name" value="LIPOYL"/>
    <property type="match status" value="1"/>
</dbReference>
<organism evidence="10 11">
    <name type="scientific">Rivihabitans pingtungensis</name>
    <dbReference type="NCBI Taxonomy" id="1054498"/>
    <lineage>
        <taxon>Bacteria</taxon>
        <taxon>Pseudomonadati</taxon>
        <taxon>Pseudomonadota</taxon>
        <taxon>Betaproteobacteria</taxon>
        <taxon>Neisseriales</taxon>
        <taxon>Aquaspirillaceae</taxon>
        <taxon>Rivihabitans</taxon>
    </lineage>
</organism>
<dbReference type="InterPro" id="IPR023213">
    <property type="entry name" value="CAT-like_dom_sf"/>
</dbReference>
<dbReference type="GO" id="GO:0005737">
    <property type="term" value="C:cytoplasm"/>
    <property type="evidence" value="ECO:0007669"/>
    <property type="project" value="TreeGrafter"/>
</dbReference>
<dbReference type="PANTHER" id="PTHR43178:SF12">
    <property type="entry name" value="DIHYDROLIPOAMIDE ACETYLTRANSFERASE COMPONENT OF PYRUVATE DEHYDROGENASE COMPLEX"/>
    <property type="match status" value="1"/>
</dbReference>
<evidence type="ECO:0000256" key="6">
    <source>
        <dbReference type="ARBA" id="ARBA00023315"/>
    </source>
</evidence>
<evidence type="ECO:0000256" key="5">
    <source>
        <dbReference type="ARBA" id="ARBA00022823"/>
    </source>
</evidence>
<keyword evidence="5 7" id="KW-0450">Lipoyl</keyword>
<feature type="domain" description="Peripheral subunit-binding (PSBD)" evidence="9">
    <location>
        <begin position="115"/>
        <end position="152"/>
    </location>
</feature>
<dbReference type="InterPro" id="IPR003016">
    <property type="entry name" value="2-oxoA_DH_lipoyl-BS"/>
</dbReference>
<sequence>MKTFKLPDLGEGLQEAEIVAWHVNAGDHIVVDQPLLSVETDKAIVDVPSPFAGKVLTLHAKVGDVVALDGALVDIDDGGQVEDSGSVVGDAPTATTAHEVREHASAAAPAARGVRAAPAVRALASKLGVDLSIVTPSGPDGVILASDVERVAKVLANVAALTPLRGPRRAMAQNMALAHAEVVPVTLVDDADIHAWAAGEDTTWRLLRAMVAGCRAAPALNAWFDSQALGVRQLSQIDVGIATDTEEALFVPVLRNVAERSREDLRAALEQMKQDVRARTIPPESLRGHSITLSNFGMFAGRYASPVVMPPTVAIVGAGRARREPVAVGDAVVVHRVLPMSLTFDHRAATGAEAARFLAAMMADLQRPD</sequence>
<evidence type="ECO:0000256" key="7">
    <source>
        <dbReference type="RuleBase" id="RU003423"/>
    </source>
</evidence>
<keyword evidence="10" id="KW-0670">Pyruvate</keyword>
<accession>A0A318KU89</accession>
<keyword evidence="11" id="KW-1185">Reference proteome</keyword>
<dbReference type="Gene3D" id="3.30.559.10">
    <property type="entry name" value="Chloramphenicol acetyltransferase-like domain"/>
    <property type="match status" value="1"/>
</dbReference>
<comment type="caution">
    <text evidence="10">The sequence shown here is derived from an EMBL/GenBank/DDBJ whole genome shotgun (WGS) entry which is preliminary data.</text>
</comment>
<dbReference type="Gene3D" id="4.10.320.10">
    <property type="entry name" value="E3-binding domain"/>
    <property type="match status" value="1"/>
</dbReference>
<dbReference type="RefSeq" id="WP_110390093.1">
    <property type="nucleotide sequence ID" value="NZ_DALYFX010000086.1"/>
</dbReference>
<comment type="similarity">
    <text evidence="2 7">Belongs to the 2-oxoacid dehydrogenase family.</text>
</comment>
<evidence type="ECO:0000256" key="4">
    <source>
        <dbReference type="ARBA" id="ARBA00022679"/>
    </source>
</evidence>
<dbReference type="InterPro" id="IPR001078">
    <property type="entry name" value="2-oxoacid_DH_actylTfrase"/>
</dbReference>
<dbReference type="Proteomes" id="UP000247555">
    <property type="component" value="Unassembled WGS sequence"/>
</dbReference>
<dbReference type="GO" id="GO:0031405">
    <property type="term" value="F:lipoic acid binding"/>
    <property type="evidence" value="ECO:0007669"/>
    <property type="project" value="TreeGrafter"/>
</dbReference>
<dbReference type="PANTHER" id="PTHR43178">
    <property type="entry name" value="DIHYDROLIPOAMIDE ACETYLTRANSFERASE COMPONENT OF PYRUVATE DEHYDROGENASE COMPLEX"/>
    <property type="match status" value="1"/>
</dbReference>
<comment type="cofactor">
    <cofactor evidence="1 7">
        <name>(R)-lipoate</name>
        <dbReference type="ChEBI" id="CHEBI:83088"/>
    </cofactor>
</comment>
<dbReference type="SUPFAM" id="SSF47005">
    <property type="entry name" value="Peripheral subunit-binding domain of 2-oxo acid dehydrogenase complex"/>
    <property type="match status" value="1"/>
</dbReference>
<dbReference type="SUPFAM" id="SSF52777">
    <property type="entry name" value="CoA-dependent acyltransferases"/>
    <property type="match status" value="1"/>
</dbReference>
<feature type="domain" description="Lipoyl-binding" evidence="8">
    <location>
        <begin position="1"/>
        <end position="76"/>
    </location>
</feature>
<dbReference type="InterPro" id="IPR011053">
    <property type="entry name" value="Single_hybrid_motif"/>
</dbReference>
<dbReference type="EC" id="2.3.1.-" evidence="7"/>
<dbReference type="AlphaFoldDB" id="A0A318KU89"/>
<dbReference type="GO" id="GO:0016407">
    <property type="term" value="F:acetyltransferase activity"/>
    <property type="evidence" value="ECO:0007669"/>
    <property type="project" value="TreeGrafter"/>
</dbReference>
<keyword evidence="4 7" id="KW-0808">Transferase</keyword>
<dbReference type="InterPro" id="IPR000089">
    <property type="entry name" value="Biotin_lipoyl"/>
</dbReference>
<dbReference type="PROSITE" id="PS50968">
    <property type="entry name" value="BIOTINYL_LIPOYL"/>
    <property type="match status" value="1"/>
</dbReference>
<evidence type="ECO:0000256" key="3">
    <source>
        <dbReference type="ARBA" id="ARBA00011484"/>
    </source>
</evidence>
<dbReference type="Pfam" id="PF00364">
    <property type="entry name" value="Biotin_lipoyl"/>
    <property type="match status" value="1"/>
</dbReference>